<gene>
    <name evidence="2" type="ORF">DP114_30310</name>
</gene>
<name>A0A856MMJ1_9CYAN</name>
<feature type="transmembrane region" description="Helical" evidence="1">
    <location>
        <begin position="144"/>
        <end position="161"/>
    </location>
</feature>
<dbReference type="Proteomes" id="UP000503129">
    <property type="component" value="Chromosome"/>
</dbReference>
<sequence length="303" mass="35396">MNNQIQKQPERNQLTPRQKQALLALWTFETPLLNAGQTVFARRMKQLLLRAFVIHKRRDQLSPDTLYKHHCDIKRRLKQCLALQQYFKKGWGLKKCYPEIPYYLFVFLEDTKSSPTPVECEQTLEVKKVFQKVQRVGFEKRHKVFLFYYYTAWTALVSWFIDTSAKNSKVVCFKKTLGSISLVPIKIANEPLKVRGVCINYHDLYHLEVAQLQRIQMGKNWVSGIDGINITVFHDSPIVEEYEGFLDEARIAIHEGLTRPTAFSQLKALCWMILLILKGINPLAVLVRHIKSMKKKQQELSCL</sequence>
<dbReference type="EMBL" id="CP030118">
    <property type="protein sequence ID" value="QDL11619.1"/>
    <property type="molecule type" value="Genomic_DNA"/>
</dbReference>
<dbReference type="KEGG" id="bsen:DP114_30310"/>
<dbReference type="RefSeq" id="WP_171977861.1">
    <property type="nucleotide sequence ID" value="NZ_CAWOXK010000001.1"/>
</dbReference>
<keyword evidence="3" id="KW-1185">Reference proteome</keyword>
<dbReference type="AlphaFoldDB" id="A0A856MMJ1"/>
<protein>
    <submittedName>
        <fullName evidence="2">Uncharacterized protein</fullName>
    </submittedName>
</protein>
<keyword evidence="1" id="KW-0812">Transmembrane</keyword>
<evidence type="ECO:0000313" key="3">
    <source>
        <dbReference type="Proteomes" id="UP000503129"/>
    </source>
</evidence>
<keyword evidence="1" id="KW-0472">Membrane</keyword>
<keyword evidence="1" id="KW-1133">Transmembrane helix</keyword>
<feature type="transmembrane region" description="Helical" evidence="1">
    <location>
        <begin position="266"/>
        <end position="287"/>
    </location>
</feature>
<evidence type="ECO:0000313" key="2">
    <source>
        <dbReference type="EMBL" id="QDL11619.1"/>
    </source>
</evidence>
<organism evidence="2 3">
    <name type="scientific">Brasilonema sennae CENA114</name>
    <dbReference type="NCBI Taxonomy" id="415709"/>
    <lineage>
        <taxon>Bacteria</taxon>
        <taxon>Bacillati</taxon>
        <taxon>Cyanobacteriota</taxon>
        <taxon>Cyanophyceae</taxon>
        <taxon>Nostocales</taxon>
        <taxon>Scytonemataceae</taxon>
        <taxon>Brasilonema</taxon>
        <taxon>Bromeliae group (in: Brasilonema)</taxon>
    </lineage>
</organism>
<reference evidence="2 3" key="1">
    <citation type="submission" date="2018-06" db="EMBL/GenBank/DDBJ databases">
        <title>Comparative genomics of Brasilonema spp. strains.</title>
        <authorList>
            <person name="Alvarenga D.O."/>
            <person name="Fiore M.F."/>
            <person name="Varani A.M."/>
        </authorList>
    </citation>
    <scope>NUCLEOTIDE SEQUENCE [LARGE SCALE GENOMIC DNA]</scope>
    <source>
        <strain evidence="2 3">CENA114</strain>
    </source>
</reference>
<proteinExistence type="predicted"/>
<accession>A0A856MMJ1</accession>
<evidence type="ECO:0000256" key="1">
    <source>
        <dbReference type="SAM" id="Phobius"/>
    </source>
</evidence>